<keyword evidence="1" id="KW-0812">Transmembrane</keyword>
<feature type="transmembrane region" description="Helical" evidence="1">
    <location>
        <begin position="306"/>
        <end position="324"/>
    </location>
</feature>
<evidence type="ECO:0000313" key="3">
    <source>
        <dbReference type="Proteomes" id="UP000676310"/>
    </source>
</evidence>
<keyword evidence="3" id="KW-1185">Reference proteome</keyword>
<evidence type="ECO:0000256" key="1">
    <source>
        <dbReference type="SAM" id="Phobius"/>
    </source>
</evidence>
<protein>
    <submittedName>
        <fullName evidence="2">Uncharacterized protein</fullName>
    </submittedName>
</protein>
<organism evidence="2 3">
    <name type="scientific">Alternaria atra</name>
    <dbReference type="NCBI Taxonomy" id="119953"/>
    <lineage>
        <taxon>Eukaryota</taxon>
        <taxon>Fungi</taxon>
        <taxon>Dikarya</taxon>
        <taxon>Ascomycota</taxon>
        <taxon>Pezizomycotina</taxon>
        <taxon>Dothideomycetes</taxon>
        <taxon>Pleosporomycetidae</taxon>
        <taxon>Pleosporales</taxon>
        <taxon>Pleosporineae</taxon>
        <taxon>Pleosporaceae</taxon>
        <taxon>Alternaria</taxon>
        <taxon>Alternaria sect. Ulocladioides</taxon>
    </lineage>
</organism>
<proteinExistence type="predicted"/>
<name>A0A8J2MXL2_9PLEO</name>
<reference evidence="2" key="1">
    <citation type="submission" date="2021-05" db="EMBL/GenBank/DDBJ databases">
        <authorList>
            <person name="Stam R."/>
        </authorList>
    </citation>
    <scope>NUCLEOTIDE SEQUENCE</scope>
    <source>
        <strain evidence="2">CS162</strain>
    </source>
</reference>
<dbReference type="OrthoDB" id="5342924at2759"/>
<evidence type="ECO:0000313" key="2">
    <source>
        <dbReference type="EMBL" id="CAG5150742.1"/>
    </source>
</evidence>
<dbReference type="Proteomes" id="UP000676310">
    <property type="component" value="Unassembled WGS sequence"/>
</dbReference>
<comment type="caution">
    <text evidence="2">The sequence shown here is derived from an EMBL/GenBank/DDBJ whole genome shotgun (WGS) entry which is preliminary data.</text>
</comment>
<keyword evidence="1" id="KW-1133">Transmembrane helix</keyword>
<keyword evidence="1" id="KW-0472">Membrane</keyword>
<dbReference type="RefSeq" id="XP_043166301.1">
    <property type="nucleotide sequence ID" value="XM_043310366.1"/>
</dbReference>
<dbReference type="EMBL" id="CAJRGZ010000015">
    <property type="protein sequence ID" value="CAG5150742.1"/>
    <property type="molecule type" value="Genomic_DNA"/>
</dbReference>
<dbReference type="AlphaFoldDB" id="A0A8J2MXL2"/>
<gene>
    <name evidence="2" type="ORF">ALTATR162_LOCUS2760</name>
</gene>
<accession>A0A8J2MXL2</accession>
<sequence length="405" mass="44381">MVHLTSRVLRYTRTQKEVSSGQRNILVRSANATIPTQLSAQVLYQIPFTKYGRGGTWIPGTDITRSIKLPRVTVTAHCLSADDTQQTTLDTPVAYSLDDGDSIGTIPSLRNLIQQFLDHGGSRDTPVNAIPPLWLASPEPGSSSVVGSFIQNDCAGSKQYVISDLLLNELNLSMPLSDPCLYTKTCTVAAFWEPSQHELAADSGSWVVRTGSLSNLDHGLPKTTRPISADLDSITGLNTPSFGALIGKDFQFDSTRLAVALATVFSEIPWKEQIQSAWGDEPYTVIEIALTRLGYGYETSSISTRLSLIVIMAYCMVAVGYITYLLSSGHASTAWCSATEIIVLALQSKRSEHLRHVSAGINSIETYQEPVGIRVSDRNHLELVFERESSNQLRKLRRVGLNKAY</sequence>
<dbReference type="GeneID" id="67014241"/>